<dbReference type="OrthoDB" id="6105601at2"/>
<dbReference type="EMBL" id="LT629736">
    <property type="protein sequence ID" value="SDR86329.1"/>
    <property type="molecule type" value="Genomic_DNA"/>
</dbReference>
<gene>
    <name evidence="3" type="ORF">SAMN05216421_0468</name>
</gene>
<name>A0A1H1MK38_9GAMM</name>
<proteinExistence type="predicted"/>
<dbReference type="STRING" id="487184.SAMN05216421_0468"/>
<keyword evidence="1" id="KW-0812">Transmembrane</keyword>
<keyword evidence="2" id="KW-0732">Signal</keyword>
<dbReference type="AlphaFoldDB" id="A0A1H1MK38"/>
<evidence type="ECO:0000256" key="2">
    <source>
        <dbReference type="SAM" id="SignalP"/>
    </source>
</evidence>
<organism evidence="3 4">
    <name type="scientific">Halopseudomonas xinjiangensis</name>
    <dbReference type="NCBI Taxonomy" id="487184"/>
    <lineage>
        <taxon>Bacteria</taxon>
        <taxon>Pseudomonadati</taxon>
        <taxon>Pseudomonadota</taxon>
        <taxon>Gammaproteobacteria</taxon>
        <taxon>Pseudomonadales</taxon>
        <taxon>Pseudomonadaceae</taxon>
        <taxon>Halopseudomonas</taxon>
    </lineage>
</organism>
<evidence type="ECO:0000313" key="3">
    <source>
        <dbReference type="EMBL" id="SDR86329.1"/>
    </source>
</evidence>
<dbReference type="Proteomes" id="UP000243207">
    <property type="component" value="Chromosome I"/>
</dbReference>
<accession>A0A1H1MK38</accession>
<keyword evidence="1" id="KW-0472">Membrane</keyword>
<evidence type="ECO:0000256" key="1">
    <source>
        <dbReference type="SAM" id="Phobius"/>
    </source>
</evidence>
<reference evidence="4" key="1">
    <citation type="submission" date="2016-10" db="EMBL/GenBank/DDBJ databases">
        <authorList>
            <person name="Varghese N."/>
            <person name="Submissions S."/>
        </authorList>
    </citation>
    <scope>NUCLEOTIDE SEQUENCE [LARGE SCALE GENOMIC DNA]</scope>
    <source>
        <strain evidence="4">NRRL B-51270</strain>
    </source>
</reference>
<feature type="signal peptide" evidence="2">
    <location>
        <begin position="1"/>
        <end position="21"/>
    </location>
</feature>
<evidence type="ECO:0000313" key="4">
    <source>
        <dbReference type="Proteomes" id="UP000243207"/>
    </source>
</evidence>
<feature type="transmembrane region" description="Helical" evidence="1">
    <location>
        <begin position="50"/>
        <end position="72"/>
    </location>
</feature>
<keyword evidence="1" id="KW-1133">Transmembrane helix</keyword>
<protein>
    <submittedName>
        <fullName evidence="3">Uncharacterized protein</fullName>
    </submittedName>
</protein>
<sequence length="136" mass="14617">MTIKPLACALLSAALVTQLSACGTIFYPERRGQLTGEIDPGVAILNGIGLLFYVVPGLIAFGVDFATGAIYLPDRRYSVAPERLDQAVDENGEVDPLKLKAIIREELQLDLPLERAQQINKPASERLAALGLASRA</sequence>
<keyword evidence="4" id="KW-1185">Reference proteome</keyword>
<dbReference type="RefSeq" id="WP_093391634.1">
    <property type="nucleotide sequence ID" value="NZ_LT629736.1"/>
</dbReference>
<feature type="chain" id="PRO_5009254551" evidence="2">
    <location>
        <begin position="22"/>
        <end position="136"/>
    </location>
</feature>